<accession>A0ABT0HUH6</accession>
<protein>
    <submittedName>
        <fullName evidence="3">Sensor histidine kinase</fullName>
    </submittedName>
</protein>
<keyword evidence="3" id="KW-0808">Transferase</keyword>
<dbReference type="InterPro" id="IPR050640">
    <property type="entry name" value="Bact_2-comp_sensor_kinase"/>
</dbReference>
<evidence type="ECO:0000313" key="3">
    <source>
        <dbReference type="EMBL" id="MCK8495278.1"/>
    </source>
</evidence>
<keyword evidence="1" id="KW-0812">Transmembrane</keyword>
<evidence type="ECO:0000313" key="4">
    <source>
        <dbReference type="Proteomes" id="UP001202180"/>
    </source>
</evidence>
<keyword evidence="4" id="KW-1185">Reference proteome</keyword>
<reference evidence="3 4" key="1">
    <citation type="submission" date="2022-04" db="EMBL/GenBank/DDBJ databases">
        <title>Spirosoma sp. strain RP8 genome sequencing and assembly.</title>
        <authorList>
            <person name="Jung Y."/>
        </authorList>
    </citation>
    <scope>NUCLEOTIDE SEQUENCE [LARGE SCALE GENOMIC DNA]</scope>
    <source>
        <strain evidence="3 4">RP8</strain>
    </source>
</reference>
<dbReference type="EMBL" id="JALPRF010000007">
    <property type="protein sequence ID" value="MCK8495278.1"/>
    <property type="molecule type" value="Genomic_DNA"/>
</dbReference>
<keyword evidence="3" id="KW-0418">Kinase</keyword>
<evidence type="ECO:0000256" key="1">
    <source>
        <dbReference type="SAM" id="Phobius"/>
    </source>
</evidence>
<dbReference type="GO" id="GO:0016301">
    <property type="term" value="F:kinase activity"/>
    <property type="evidence" value="ECO:0007669"/>
    <property type="project" value="UniProtKB-KW"/>
</dbReference>
<dbReference type="InterPro" id="IPR010559">
    <property type="entry name" value="Sig_transdc_His_kin_internal"/>
</dbReference>
<keyword evidence="1" id="KW-1133">Transmembrane helix</keyword>
<keyword evidence="1" id="KW-0472">Membrane</keyword>
<sequence>MHTWILKGAPWQAYLAVMLFDLPTIIVSYYLFASVGLPKLYSGKRLWVVFCLGLIYTLNTLANYVLYNWIANTYHILTTVPKAFGNDGFLHALFGRNTLLINWSFTLSTLAIPVAGKIVKDMLMVRTKAAELERDNLKLELQFLQAQIQPHFILNSLNSVYSMVAGTNDEAGSVVLRLSHMLRYALYETANPTISLAREVEFLQEYIGLEAVRQHERTTLSFHHDGPLEPFLIPPMLLVTFVENAFKHGINSTYRQAWADIKLQTTDEGKLRFRVENSKPSDTIRHNAPKRPIGVGIINTRRRLNLLFPNRYTLIIHDEVDTFTIDLILQLEPKATIENSSVASSTSTL</sequence>
<feature type="transmembrane region" description="Helical" evidence="1">
    <location>
        <begin position="100"/>
        <end position="119"/>
    </location>
</feature>
<evidence type="ECO:0000259" key="2">
    <source>
        <dbReference type="Pfam" id="PF06580"/>
    </source>
</evidence>
<feature type="transmembrane region" description="Helical" evidence="1">
    <location>
        <begin position="45"/>
        <end position="67"/>
    </location>
</feature>
<dbReference type="Proteomes" id="UP001202180">
    <property type="component" value="Unassembled WGS sequence"/>
</dbReference>
<feature type="transmembrane region" description="Helical" evidence="1">
    <location>
        <begin position="12"/>
        <end position="33"/>
    </location>
</feature>
<dbReference type="RefSeq" id="WP_248480011.1">
    <property type="nucleotide sequence ID" value="NZ_JALPRF010000007.1"/>
</dbReference>
<dbReference type="PANTHER" id="PTHR34220">
    <property type="entry name" value="SENSOR HISTIDINE KINASE YPDA"/>
    <property type="match status" value="1"/>
</dbReference>
<gene>
    <name evidence="3" type="ORF">M0L20_25640</name>
</gene>
<dbReference type="Pfam" id="PF06580">
    <property type="entry name" value="His_kinase"/>
    <property type="match status" value="1"/>
</dbReference>
<name>A0ABT0HUH6_9BACT</name>
<organism evidence="3 4">
    <name type="scientific">Spirosoma liriopis</name>
    <dbReference type="NCBI Taxonomy" id="2937440"/>
    <lineage>
        <taxon>Bacteria</taxon>
        <taxon>Pseudomonadati</taxon>
        <taxon>Bacteroidota</taxon>
        <taxon>Cytophagia</taxon>
        <taxon>Cytophagales</taxon>
        <taxon>Cytophagaceae</taxon>
        <taxon>Spirosoma</taxon>
    </lineage>
</organism>
<comment type="caution">
    <text evidence="3">The sequence shown here is derived from an EMBL/GenBank/DDBJ whole genome shotgun (WGS) entry which is preliminary data.</text>
</comment>
<dbReference type="PANTHER" id="PTHR34220:SF7">
    <property type="entry name" value="SENSOR HISTIDINE KINASE YPDA"/>
    <property type="match status" value="1"/>
</dbReference>
<proteinExistence type="predicted"/>
<feature type="domain" description="Signal transduction histidine kinase internal region" evidence="2">
    <location>
        <begin position="140"/>
        <end position="217"/>
    </location>
</feature>